<evidence type="ECO:0000259" key="5">
    <source>
        <dbReference type="Pfam" id="PF07940"/>
    </source>
</evidence>
<protein>
    <submittedName>
        <fullName evidence="7">Uncharacterized protein</fullName>
    </submittedName>
</protein>
<dbReference type="EMBL" id="AJAT01000018">
    <property type="protein sequence ID" value="EOL41766.1"/>
    <property type="molecule type" value="Genomic_DNA"/>
</dbReference>
<dbReference type="eggNOG" id="COG5360">
    <property type="taxonomic scope" value="Bacteria"/>
</dbReference>
<evidence type="ECO:0000313" key="7">
    <source>
        <dbReference type="EMBL" id="EOL41766.1"/>
    </source>
</evidence>
<dbReference type="RefSeq" id="WP_010769962.1">
    <property type="nucleotide sequence ID" value="NZ_ASWE01000001.1"/>
</dbReference>
<feature type="domain" description="Heparin-sulfate lyase N-terminal" evidence="6">
    <location>
        <begin position="59"/>
        <end position="308"/>
    </location>
</feature>
<dbReference type="GO" id="GO:0042597">
    <property type="term" value="C:periplasmic space"/>
    <property type="evidence" value="ECO:0007669"/>
    <property type="project" value="UniProtKB-SubCell"/>
</dbReference>
<evidence type="ECO:0000256" key="4">
    <source>
        <dbReference type="ARBA" id="ARBA00023239"/>
    </source>
</evidence>
<dbReference type="OrthoDB" id="7335480at2"/>
<keyword evidence="8" id="KW-1185">Reference proteome</keyword>
<keyword evidence="2" id="KW-0732">Signal</keyword>
<comment type="subcellular location">
    <subcellularLocation>
        <location evidence="1">Periplasm</location>
    </subcellularLocation>
</comment>
<dbReference type="PATRIC" id="fig|1158610.3.peg.3323"/>
<dbReference type="Pfam" id="PF07940">
    <property type="entry name" value="Hepar_II_III_C"/>
    <property type="match status" value="1"/>
</dbReference>
<accession>R3W2S9</accession>
<name>R3W2S9_9ENTE</name>
<gene>
    <name evidence="7" type="ORF">UC3_03331</name>
</gene>
<proteinExistence type="predicted"/>
<evidence type="ECO:0000256" key="1">
    <source>
        <dbReference type="ARBA" id="ARBA00004418"/>
    </source>
</evidence>
<dbReference type="InterPro" id="IPR012480">
    <property type="entry name" value="Hepar_II_III_C"/>
</dbReference>
<dbReference type="InterPro" id="IPR008929">
    <property type="entry name" value="Chondroitin_lyas"/>
</dbReference>
<dbReference type="SUPFAM" id="SSF48230">
    <property type="entry name" value="Chondroitin AC/alginate lyase"/>
    <property type="match status" value="1"/>
</dbReference>
<evidence type="ECO:0000256" key="3">
    <source>
        <dbReference type="ARBA" id="ARBA00022764"/>
    </source>
</evidence>
<dbReference type="AlphaFoldDB" id="R3W2S9"/>
<dbReference type="STRING" id="154621.RV11_GL002707"/>
<dbReference type="Gene3D" id="2.70.98.70">
    <property type="match status" value="1"/>
</dbReference>
<organism evidence="7 8">
    <name type="scientific">Enterococcus phoeniculicola ATCC BAA-412</name>
    <dbReference type="NCBI Taxonomy" id="1158610"/>
    <lineage>
        <taxon>Bacteria</taxon>
        <taxon>Bacillati</taxon>
        <taxon>Bacillota</taxon>
        <taxon>Bacilli</taxon>
        <taxon>Lactobacillales</taxon>
        <taxon>Enterococcaceae</taxon>
        <taxon>Enterococcus</taxon>
    </lineage>
</organism>
<comment type="caution">
    <text evidence="7">The sequence shown here is derived from an EMBL/GenBank/DDBJ whole genome shotgun (WGS) entry which is preliminary data.</text>
</comment>
<dbReference type="Pfam" id="PF16889">
    <property type="entry name" value="Hepar_II_III_N"/>
    <property type="match status" value="1"/>
</dbReference>
<feature type="domain" description="Heparinase II/III-like C-terminal" evidence="5">
    <location>
        <begin position="346"/>
        <end position="547"/>
    </location>
</feature>
<evidence type="ECO:0000259" key="6">
    <source>
        <dbReference type="Pfam" id="PF16889"/>
    </source>
</evidence>
<dbReference type="Gene3D" id="1.50.10.100">
    <property type="entry name" value="Chondroitin AC/alginate lyase"/>
    <property type="match status" value="1"/>
</dbReference>
<dbReference type="InterPro" id="IPR031680">
    <property type="entry name" value="Hepar_II_III_N"/>
</dbReference>
<evidence type="ECO:0000256" key="2">
    <source>
        <dbReference type="ARBA" id="ARBA00022729"/>
    </source>
</evidence>
<keyword evidence="3" id="KW-0574">Periplasm</keyword>
<evidence type="ECO:0000313" key="8">
    <source>
        <dbReference type="Proteomes" id="UP000013785"/>
    </source>
</evidence>
<keyword evidence="4" id="KW-0456">Lyase</keyword>
<sequence>MKNEYKGFFNCTTKEELQIFKRELWTTYPEDCNALIKRSQRFVSGCYYFDNDWDMEKTQVPVYWNLEEIQWGTSPNDDMEWNYMLNRHRFLVDIAIAYLLTDDDSYQQYLEQFLQAFCKANPLTEETKRYSWRTIDVGLRLINWLKIFEIHRFLPLFSEQLSAVLVTAIENQARYIYENLSVERGQSNWQILEIAGLYGTSIAFSSFSDSQKWESESLIYLEKSLALQVEEDGMQREQSFTYHNEVLLCMLEIIQLGQREERRVPVSIIHYAKKLAKAASIFVQPNGKQPAYGDSDIEDMTGILQYAEAMLTQTADEAAEPVYFAKLSLGRGHFSVSNQFLVQAATHYFHQAGIMIHKNPRDYHLFKCGPLGGGHGHDDLLHFSLSHEGKEILIDSGRYSYVVSKNRLAFKAASAHNTTIVDHQNFHQHQDAWDSTRVATPINQRLIEKKGIQLFEGGHLGYFYLPDPVYVNRKLIHFPEGFSIISDTYICQKAHEIETFFHFDSTDLCMCEQAFSSTELGYNLISLDKEAQLEVKEQLVSSVYNEKRAIKCGIIKRCISKSAVSTYILSPKEVVKEVERIPVYSDGIKLGEDVVEAVKIHLQNGKKIVVINQHQEPDNGRRAYLVEGNYYYGRVIVLTESDQIVLY</sequence>
<dbReference type="PANTHER" id="PTHR39210">
    <property type="entry name" value="HEPARIN-SULFATE LYASE"/>
    <property type="match status" value="1"/>
</dbReference>
<dbReference type="PANTHER" id="PTHR39210:SF1">
    <property type="entry name" value="HEPARIN-SULFATE LYASE"/>
    <property type="match status" value="1"/>
</dbReference>
<dbReference type="GO" id="GO:0016829">
    <property type="term" value="F:lyase activity"/>
    <property type="evidence" value="ECO:0007669"/>
    <property type="project" value="UniProtKB-KW"/>
</dbReference>
<reference evidence="7 8" key="1">
    <citation type="submission" date="2013-02" db="EMBL/GenBank/DDBJ databases">
        <title>The Genome Sequence of Enterococcus phoeniculicola BAA-412.</title>
        <authorList>
            <consortium name="The Broad Institute Genome Sequencing Platform"/>
            <consortium name="The Broad Institute Genome Sequencing Center for Infectious Disease"/>
            <person name="Earl A.M."/>
            <person name="Gilmore M.S."/>
            <person name="Lebreton F."/>
            <person name="Walker B."/>
            <person name="Young S.K."/>
            <person name="Zeng Q."/>
            <person name="Gargeya S."/>
            <person name="Fitzgerald M."/>
            <person name="Haas B."/>
            <person name="Abouelleil A."/>
            <person name="Alvarado L."/>
            <person name="Arachchi H.M."/>
            <person name="Berlin A.M."/>
            <person name="Chapman S.B."/>
            <person name="Dewar J."/>
            <person name="Goldberg J."/>
            <person name="Griggs A."/>
            <person name="Gujja S."/>
            <person name="Hansen M."/>
            <person name="Howarth C."/>
            <person name="Imamovic A."/>
            <person name="Larimer J."/>
            <person name="McCowan C."/>
            <person name="Murphy C."/>
            <person name="Neiman D."/>
            <person name="Pearson M."/>
            <person name="Priest M."/>
            <person name="Roberts A."/>
            <person name="Saif S."/>
            <person name="Shea T."/>
            <person name="Sisk P."/>
            <person name="Sykes S."/>
            <person name="Wortman J."/>
            <person name="Nusbaum C."/>
            <person name="Birren B."/>
        </authorList>
    </citation>
    <scope>NUCLEOTIDE SEQUENCE [LARGE SCALE GENOMIC DNA]</scope>
    <source>
        <strain evidence="7 8">ATCC BAA-412</strain>
    </source>
</reference>
<dbReference type="HOGENOM" id="CLU_013047_0_0_9"/>
<dbReference type="Proteomes" id="UP000013785">
    <property type="component" value="Unassembled WGS sequence"/>
</dbReference>